<dbReference type="RefSeq" id="WP_098042958.1">
    <property type="nucleotide sequence ID" value="NZ_PDEV01000004.1"/>
</dbReference>
<name>A0A2A8D3Z7_9MICC</name>
<comment type="caution">
    <text evidence="2">The sequence shown here is derived from an EMBL/GenBank/DDBJ whole genome shotgun (WGS) entry which is preliminary data.</text>
</comment>
<dbReference type="SUPFAM" id="SSF51182">
    <property type="entry name" value="RmlC-like cupins"/>
    <property type="match status" value="1"/>
</dbReference>
<dbReference type="PANTHER" id="PTHR43698">
    <property type="entry name" value="RIBD C-TERMINAL DOMAIN CONTAINING PROTEIN"/>
    <property type="match status" value="1"/>
</dbReference>
<organism evidence="2 3">
    <name type="scientific">Rothia dentocariosa</name>
    <dbReference type="NCBI Taxonomy" id="2047"/>
    <lineage>
        <taxon>Bacteria</taxon>
        <taxon>Bacillati</taxon>
        <taxon>Actinomycetota</taxon>
        <taxon>Actinomycetes</taxon>
        <taxon>Micrococcales</taxon>
        <taxon>Micrococcaceae</taxon>
        <taxon>Rothia</taxon>
    </lineage>
</organism>
<proteinExistence type="predicted"/>
<gene>
    <name evidence="2" type="ORF">CRM92_08725</name>
</gene>
<dbReference type="Pfam" id="PF07883">
    <property type="entry name" value="Cupin_2"/>
    <property type="match status" value="1"/>
</dbReference>
<dbReference type="InterPro" id="IPR047263">
    <property type="entry name" value="HNL-like_cupin"/>
</dbReference>
<sequence>MSQYETEVTEGVFPLGGVNDALAQYFSGTSYMNTLVNDPDVPVTVANVSFEPGVRNNWHKHNDGFQIILATAGEGWYQEEGKPPVKLRAGDVAVAKDGVKHWHGATADSWFSHLVITAGKAEWLEPVEDTVYTEIHK</sequence>
<dbReference type="InterPro" id="IPR011051">
    <property type="entry name" value="RmlC_Cupin_sf"/>
</dbReference>
<protein>
    <submittedName>
        <fullName evidence="2">LytTR family transcriptional regulator</fullName>
    </submittedName>
</protein>
<evidence type="ECO:0000259" key="1">
    <source>
        <dbReference type="Pfam" id="PF07883"/>
    </source>
</evidence>
<dbReference type="CDD" id="cd02233">
    <property type="entry name" value="cupin_HNL-like"/>
    <property type="match status" value="1"/>
</dbReference>
<reference evidence="2" key="1">
    <citation type="submission" date="2017-10" db="EMBL/GenBank/DDBJ databases">
        <title>Kefir isolates.</title>
        <authorList>
            <person name="Kim Y."/>
            <person name="Blasche S."/>
        </authorList>
    </citation>
    <scope>NUCLEOTIDE SEQUENCE [LARGE SCALE GENOMIC DNA]</scope>
    <source>
        <strain evidence="2">OG2-2</strain>
    </source>
</reference>
<dbReference type="PANTHER" id="PTHR43698:SF1">
    <property type="entry name" value="BLL4564 PROTEIN"/>
    <property type="match status" value="1"/>
</dbReference>
<keyword evidence="3" id="KW-1185">Reference proteome</keyword>
<evidence type="ECO:0000313" key="3">
    <source>
        <dbReference type="Proteomes" id="UP000219947"/>
    </source>
</evidence>
<evidence type="ECO:0000313" key="2">
    <source>
        <dbReference type="EMBL" id="PEN15682.1"/>
    </source>
</evidence>
<dbReference type="Proteomes" id="UP000219947">
    <property type="component" value="Unassembled WGS sequence"/>
</dbReference>
<dbReference type="AlphaFoldDB" id="A0A2A8D3Z7"/>
<feature type="domain" description="Cupin type-2" evidence="1">
    <location>
        <begin position="48"/>
        <end position="109"/>
    </location>
</feature>
<dbReference type="InterPro" id="IPR014710">
    <property type="entry name" value="RmlC-like_jellyroll"/>
</dbReference>
<dbReference type="Gene3D" id="2.60.120.10">
    <property type="entry name" value="Jelly Rolls"/>
    <property type="match status" value="1"/>
</dbReference>
<accession>A0A2A8D3Z7</accession>
<dbReference type="InterPro" id="IPR013096">
    <property type="entry name" value="Cupin_2"/>
</dbReference>
<dbReference type="EMBL" id="PDEV01000004">
    <property type="protein sequence ID" value="PEN15682.1"/>
    <property type="molecule type" value="Genomic_DNA"/>
</dbReference>